<accession>A0A561PN78</accession>
<evidence type="ECO:0000313" key="3">
    <source>
        <dbReference type="Proteomes" id="UP000320811"/>
    </source>
</evidence>
<name>A0A561PN78_9BACT</name>
<evidence type="ECO:0000256" key="1">
    <source>
        <dbReference type="SAM" id="MobiDB-lite"/>
    </source>
</evidence>
<organism evidence="2 3">
    <name type="scientific">Chitinophaga polysaccharea</name>
    <dbReference type="NCBI Taxonomy" id="1293035"/>
    <lineage>
        <taxon>Bacteria</taxon>
        <taxon>Pseudomonadati</taxon>
        <taxon>Bacteroidota</taxon>
        <taxon>Chitinophagia</taxon>
        <taxon>Chitinophagales</taxon>
        <taxon>Chitinophagaceae</taxon>
        <taxon>Chitinophaga</taxon>
    </lineage>
</organism>
<feature type="region of interest" description="Disordered" evidence="1">
    <location>
        <begin position="126"/>
        <end position="209"/>
    </location>
</feature>
<gene>
    <name evidence="2" type="ORF">FHW36_1058</name>
</gene>
<dbReference type="AlphaFoldDB" id="A0A561PN78"/>
<protein>
    <submittedName>
        <fullName evidence="2">Uncharacterized protein</fullName>
    </submittedName>
</protein>
<proteinExistence type="predicted"/>
<reference evidence="2 3" key="1">
    <citation type="submission" date="2019-06" db="EMBL/GenBank/DDBJ databases">
        <title>Sorghum-associated microbial communities from plants grown in Nebraska, USA.</title>
        <authorList>
            <person name="Schachtman D."/>
        </authorList>
    </citation>
    <scope>NUCLEOTIDE SEQUENCE [LARGE SCALE GENOMIC DNA]</scope>
    <source>
        <strain evidence="2 3">1209</strain>
    </source>
</reference>
<dbReference type="RefSeq" id="WP_145670772.1">
    <property type="nucleotide sequence ID" value="NZ_VIWO01000005.1"/>
</dbReference>
<dbReference type="OrthoDB" id="1442826at2"/>
<dbReference type="EMBL" id="VIWO01000005">
    <property type="protein sequence ID" value="TWF39571.1"/>
    <property type="molecule type" value="Genomic_DNA"/>
</dbReference>
<evidence type="ECO:0000313" key="2">
    <source>
        <dbReference type="EMBL" id="TWF39571.1"/>
    </source>
</evidence>
<keyword evidence="3" id="KW-1185">Reference proteome</keyword>
<feature type="region of interest" description="Disordered" evidence="1">
    <location>
        <begin position="269"/>
        <end position="299"/>
    </location>
</feature>
<comment type="caution">
    <text evidence="2">The sequence shown here is derived from an EMBL/GenBank/DDBJ whole genome shotgun (WGS) entry which is preliminary data.</text>
</comment>
<sequence length="299" mass="34094">MSAPSAHTNYIRHLNAFFAQVRKENRLQANHVSLYLALFQVWNYHRFQNPFPILREEVMSLSCIGSRSTYVRCLKHLDHCRYIIYAQARQAYAASYVSIIPLADFIADPHPEQLFLFQDPEAAYMRPKSEPQHPLKTGPHIRPNIEPGTRSKSGPHTGPKLGHFNKQINNSKREGENTLTHPSKKNKNKTENLPHDPNTPGAENTPGAARFIPSLPEVQELFTVCKYPETEAGKFFHHYQANGWRQGGKTLITNWQAAAHKWILNIHPLKPEHHDNHPSQSTGAGKLHTNENKSYSEPL</sequence>
<dbReference type="Proteomes" id="UP000320811">
    <property type="component" value="Unassembled WGS sequence"/>
</dbReference>